<dbReference type="InterPro" id="IPR029460">
    <property type="entry name" value="DNAPol_HHH"/>
</dbReference>
<dbReference type="SUPFAM" id="SSF89550">
    <property type="entry name" value="PHP domain-like"/>
    <property type="match status" value="1"/>
</dbReference>
<dbReference type="Pfam" id="PF20914">
    <property type="entry name" value="DNA_pol_IIIA_C"/>
    <property type="match status" value="1"/>
</dbReference>
<dbReference type="InterPro" id="IPR011708">
    <property type="entry name" value="DNA_pol3_alpha_NTPase_dom"/>
</dbReference>
<dbReference type="InterPro" id="IPR048472">
    <property type="entry name" value="DNA_pol_IIIA_C"/>
</dbReference>
<dbReference type="CDD" id="cd04485">
    <property type="entry name" value="DnaE_OBF"/>
    <property type="match status" value="1"/>
</dbReference>
<name>A0A377R245_9NEIS</name>
<dbReference type="GO" id="GO:0003676">
    <property type="term" value="F:nucleic acid binding"/>
    <property type="evidence" value="ECO:0007669"/>
    <property type="project" value="InterPro"/>
</dbReference>
<dbReference type="SMART" id="SM00481">
    <property type="entry name" value="POLIIIAc"/>
    <property type="match status" value="1"/>
</dbReference>
<evidence type="ECO:0000256" key="2">
    <source>
        <dbReference type="ARBA" id="ARBA00012417"/>
    </source>
</evidence>
<evidence type="ECO:0000256" key="3">
    <source>
        <dbReference type="ARBA" id="ARBA00019114"/>
    </source>
</evidence>
<dbReference type="GO" id="GO:0008408">
    <property type="term" value="F:3'-5' exonuclease activity"/>
    <property type="evidence" value="ECO:0007669"/>
    <property type="project" value="InterPro"/>
</dbReference>
<keyword evidence="5 11" id="KW-0808">Transferase</keyword>
<dbReference type="Gene3D" id="3.20.20.140">
    <property type="entry name" value="Metal-dependent hydrolases"/>
    <property type="match status" value="1"/>
</dbReference>
<dbReference type="InterPro" id="IPR040982">
    <property type="entry name" value="DNA_pol3_finger"/>
</dbReference>
<dbReference type="Gene3D" id="1.10.150.870">
    <property type="match status" value="1"/>
</dbReference>
<keyword evidence="4" id="KW-0963">Cytoplasm</keyword>
<dbReference type="Pfam" id="PF17657">
    <property type="entry name" value="DNA_pol3_finger"/>
    <property type="match status" value="1"/>
</dbReference>
<keyword evidence="6 11" id="KW-0548">Nucleotidyltransferase</keyword>
<dbReference type="GO" id="GO:0005737">
    <property type="term" value="C:cytoplasm"/>
    <property type="evidence" value="ECO:0007669"/>
    <property type="project" value="UniProtKB-SubCell"/>
</dbReference>
<evidence type="ECO:0000313" key="12">
    <source>
        <dbReference type="Proteomes" id="UP000254293"/>
    </source>
</evidence>
<protein>
    <recommendedName>
        <fullName evidence="3">DNA polymerase III subunit alpha</fullName>
        <ecNumber evidence="2">2.7.7.7</ecNumber>
    </recommendedName>
</protein>
<dbReference type="Proteomes" id="UP000254293">
    <property type="component" value="Unassembled WGS sequence"/>
</dbReference>
<dbReference type="InterPro" id="IPR004013">
    <property type="entry name" value="PHP_dom"/>
</dbReference>
<dbReference type="PANTHER" id="PTHR32294">
    <property type="entry name" value="DNA POLYMERASE III SUBUNIT ALPHA"/>
    <property type="match status" value="1"/>
</dbReference>
<evidence type="ECO:0000256" key="7">
    <source>
        <dbReference type="ARBA" id="ARBA00022705"/>
    </source>
</evidence>
<dbReference type="Gene3D" id="1.10.10.1600">
    <property type="entry name" value="Bacterial DNA polymerase III alpha subunit, thumb domain"/>
    <property type="match status" value="1"/>
</dbReference>
<dbReference type="EC" id="2.7.7.7" evidence="2"/>
<sequence>MCIVNDTPCTAAQTTGRLKTAFSDGLSFSAHSKSKVAYAAQRRRTRSLCCQETPQGNRVFQQDRIRRAVYGTLHGGTNSRPSENAVFRRPAIIRTFVFLPDSAMTDPAYIPLRLHTEFSITDGMVRIKEVVKKAQEYGLPALGISDLMNEFGLVKFYKACRSAGIKPIGAADVRIGNPESPDKPFRAMLVIRNEAGYLRLSELLTAAYVGRDRNTHIAELKPEWLADGDNSGLICLSGAHLGEVGANLANGREDTARAAALKYAAWFPNAFYLELQRLPERPEWETSVSGSVKLAEELGLPVVATHPAQFMSEGDFNAHEARVCIAGGWVLTDKKRPREFTGGQFFIPPETMLERFADLPEALENSVEIAKRCNLHITLGKNFLPLFPTPDGLSLDDYLVKLSNEGLRERMAQLYPDEAERAAKMPEYQARLDFELNIIIQMKFPGYFLIVQDFINWAKTHGCPVGPGRGSGAGSLVAYSLKITDLDPLKYALLFERFLNPERVSMPDFDVDFCQSNRGRVIEYVRDKYGAEAVSQIVTFGTMSSKAVIRDVGRVLELPFNLCDKLSKLIPLEANKPLSLDKAMEAEPQIQELIEAEEAGELITLAKKLEDLTRGLGMHAGGVLIAPGKISDYSPVYQADESASPVSMYDKGDVEDVGLVKFDFLGLRNLTIIEMAQDNIKNTTGDIVDVGKIPLDDQAAYQIFRDANTTAVFQFESTGMKKMLKTAHTTKFEELIAFVSLYRPGPMDNIPDFVARMKGEKFAYIHPLLESVLEPTYGIMVYQEQVMQAAQIIGGYSLGGADLLRRAMGKKKPEEMVKHREIFAEGAAKQGIPREKSDEIFNYMEKFAGYGFNKSHAAAYALISYQTAWLKAHYPAEFMAATMSSELDNTDQLKLFYDDCRANGIGFLPPDINESSYRFVPCGGKQIRYALGAIKGTGEAAVESIIAARKSGGKFTGLLDFCERVGKEHINRRTLEALIRGGAFDSIEPNRAKLIANIDLAMDNAEQKAANANQGGLFDMMEDAIEPVKLADTAPWSESEKLAEEKTVIGFYLSGHPFAPYEQEIRRFAPVSLGRLKPQESVRVAGFVTGVRTMMGKNGKFAIVLLEDRSGAAEVSVSGELLEEVRDRLKTDQILIAECRISRNDYNGGELRIRANSIMTLPQAREKFARSLALTVGPGSDIPALAALLESARTRSGGIPLHIRYRNGGASGELDLHGQWQITARAELFESLHTLLGDYGVSVGW</sequence>
<evidence type="ECO:0000256" key="1">
    <source>
        <dbReference type="ARBA" id="ARBA00004496"/>
    </source>
</evidence>
<dbReference type="PANTHER" id="PTHR32294:SF0">
    <property type="entry name" value="DNA POLYMERASE III SUBUNIT ALPHA"/>
    <property type="match status" value="1"/>
</dbReference>
<proteinExistence type="predicted"/>
<dbReference type="NCBIfam" id="NF004226">
    <property type="entry name" value="PRK05673.1"/>
    <property type="match status" value="1"/>
</dbReference>
<organism evidence="11 12">
    <name type="scientific">Kingella potus</name>
    <dbReference type="NCBI Taxonomy" id="265175"/>
    <lineage>
        <taxon>Bacteria</taxon>
        <taxon>Pseudomonadati</taxon>
        <taxon>Pseudomonadota</taxon>
        <taxon>Betaproteobacteria</taxon>
        <taxon>Neisseriales</taxon>
        <taxon>Neisseriaceae</taxon>
        <taxon>Kingella</taxon>
    </lineage>
</organism>
<dbReference type="NCBIfam" id="TIGR00594">
    <property type="entry name" value="polc"/>
    <property type="match status" value="1"/>
</dbReference>
<dbReference type="GO" id="GO:0003887">
    <property type="term" value="F:DNA-directed DNA polymerase activity"/>
    <property type="evidence" value="ECO:0007669"/>
    <property type="project" value="UniProtKB-KW"/>
</dbReference>
<accession>A0A377R245</accession>
<dbReference type="InterPro" id="IPR041931">
    <property type="entry name" value="DNA_pol3_alpha_thumb_dom"/>
</dbReference>
<evidence type="ECO:0000256" key="5">
    <source>
        <dbReference type="ARBA" id="ARBA00022679"/>
    </source>
</evidence>
<dbReference type="Pfam" id="PF01336">
    <property type="entry name" value="tRNA_anti-codon"/>
    <property type="match status" value="1"/>
</dbReference>
<dbReference type="InterPro" id="IPR004805">
    <property type="entry name" value="DnaE2/DnaE/PolC"/>
</dbReference>
<dbReference type="GO" id="GO:0006260">
    <property type="term" value="P:DNA replication"/>
    <property type="evidence" value="ECO:0007669"/>
    <property type="project" value="UniProtKB-KW"/>
</dbReference>
<dbReference type="InterPro" id="IPR004365">
    <property type="entry name" value="NA-bd_OB_tRNA"/>
</dbReference>
<evidence type="ECO:0000259" key="10">
    <source>
        <dbReference type="SMART" id="SM00481"/>
    </source>
</evidence>
<dbReference type="Pfam" id="PF02811">
    <property type="entry name" value="PHP"/>
    <property type="match status" value="1"/>
</dbReference>
<comment type="subcellular location">
    <subcellularLocation>
        <location evidence="1">Cytoplasm</location>
    </subcellularLocation>
</comment>
<dbReference type="InterPro" id="IPR016195">
    <property type="entry name" value="Pol/histidinol_Pase-like"/>
</dbReference>
<gene>
    <name evidence="11" type="primary">dnaE</name>
    <name evidence="11" type="ORF">NCTC13336_01848</name>
</gene>
<keyword evidence="7" id="KW-0235">DNA replication</keyword>
<feature type="domain" description="Polymerase/histidinol phosphatase N-terminal" evidence="10">
    <location>
        <begin position="110"/>
        <end position="177"/>
    </location>
</feature>
<reference evidence="11 12" key="1">
    <citation type="submission" date="2018-06" db="EMBL/GenBank/DDBJ databases">
        <authorList>
            <consortium name="Pathogen Informatics"/>
            <person name="Doyle S."/>
        </authorList>
    </citation>
    <scope>NUCLEOTIDE SEQUENCE [LARGE SCALE GENOMIC DNA]</scope>
    <source>
        <strain evidence="11 12">NCTC13336</strain>
    </source>
</reference>
<dbReference type="CDD" id="cd07433">
    <property type="entry name" value="PHP_PolIIIA_DnaE1"/>
    <property type="match status" value="1"/>
</dbReference>
<dbReference type="AlphaFoldDB" id="A0A377R245"/>
<comment type="catalytic activity">
    <reaction evidence="9">
        <text>DNA(n) + a 2'-deoxyribonucleoside 5'-triphosphate = DNA(n+1) + diphosphate</text>
        <dbReference type="Rhea" id="RHEA:22508"/>
        <dbReference type="Rhea" id="RHEA-COMP:17339"/>
        <dbReference type="Rhea" id="RHEA-COMP:17340"/>
        <dbReference type="ChEBI" id="CHEBI:33019"/>
        <dbReference type="ChEBI" id="CHEBI:61560"/>
        <dbReference type="ChEBI" id="CHEBI:173112"/>
        <dbReference type="EC" id="2.7.7.7"/>
    </reaction>
</comment>
<keyword evidence="12" id="KW-1185">Reference proteome</keyword>
<dbReference type="Pfam" id="PF07733">
    <property type="entry name" value="DNA_pol3_alpha"/>
    <property type="match status" value="1"/>
</dbReference>
<evidence type="ECO:0000256" key="4">
    <source>
        <dbReference type="ARBA" id="ARBA00022490"/>
    </source>
</evidence>
<dbReference type="InterPro" id="IPR003141">
    <property type="entry name" value="Pol/His_phosphatase_N"/>
</dbReference>
<evidence type="ECO:0000256" key="9">
    <source>
        <dbReference type="ARBA" id="ARBA00049244"/>
    </source>
</evidence>
<dbReference type="EMBL" id="UGJJ01000002">
    <property type="protein sequence ID" value="STR02960.1"/>
    <property type="molecule type" value="Genomic_DNA"/>
</dbReference>
<evidence type="ECO:0000313" key="11">
    <source>
        <dbReference type="EMBL" id="STR02960.1"/>
    </source>
</evidence>
<dbReference type="InterPro" id="IPR049821">
    <property type="entry name" value="PolIIIA_DnaE1_PHP"/>
</dbReference>
<dbReference type="Pfam" id="PF14579">
    <property type="entry name" value="HHH_6"/>
    <property type="match status" value="1"/>
</dbReference>
<evidence type="ECO:0000256" key="6">
    <source>
        <dbReference type="ARBA" id="ARBA00022695"/>
    </source>
</evidence>
<evidence type="ECO:0000256" key="8">
    <source>
        <dbReference type="ARBA" id="ARBA00022932"/>
    </source>
</evidence>
<keyword evidence="8" id="KW-0239">DNA-directed DNA polymerase</keyword>